<evidence type="ECO:0000313" key="10">
    <source>
        <dbReference type="Proteomes" id="UP000612349"/>
    </source>
</evidence>
<evidence type="ECO:0000256" key="7">
    <source>
        <dbReference type="SAM" id="MobiDB-lite"/>
    </source>
</evidence>
<evidence type="ECO:0000256" key="2">
    <source>
        <dbReference type="ARBA" id="ARBA00022617"/>
    </source>
</evidence>
<dbReference type="GO" id="GO:0020037">
    <property type="term" value="F:heme binding"/>
    <property type="evidence" value="ECO:0007669"/>
    <property type="project" value="InterPro"/>
</dbReference>
<dbReference type="Gene3D" id="1.10.760.10">
    <property type="entry name" value="Cytochrome c-like domain"/>
    <property type="match status" value="1"/>
</dbReference>
<feature type="region of interest" description="Disordered" evidence="7">
    <location>
        <begin position="170"/>
        <end position="217"/>
    </location>
</feature>
<dbReference type="Proteomes" id="UP000612349">
    <property type="component" value="Unassembled WGS sequence"/>
</dbReference>
<evidence type="ECO:0000259" key="8">
    <source>
        <dbReference type="PROSITE" id="PS51007"/>
    </source>
</evidence>
<comment type="caution">
    <text evidence="9">The sequence shown here is derived from an EMBL/GenBank/DDBJ whole genome shotgun (WGS) entry which is preliminary data.</text>
</comment>
<dbReference type="SUPFAM" id="SSF46626">
    <property type="entry name" value="Cytochrome c"/>
    <property type="match status" value="1"/>
</dbReference>
<proteinExistence type="predicted"/>
<dbReference type="RefSeq" id="WP_066773058.1">
    <property type="nucleotide sequence ID" value="NZ_BMIP01000001.1"/>
</dbReference>
<dbReference type="InterPro" id="IPR036909">
    <property type="entry name" value="Cyt_c-like_dom_sf"/>
</dbReference>
<feature type="domain" description="Cytochrome c" evidence="8">
    <location>
        <begin position="63"/>
        <end position="164"/>
    </location>
</feature>
<evidence type="ECO:0000313" key="9">
    <source>
        <dbReference type="EMBL" id="GGD59013.1"/>
    </source>
</evidence>
<dbReference type="InterPro" id="IPR009056">
    <property type="entry name" value="Cyt_c-like_dom"/>
</dbReference>
<keyword evidence="3 6" id="KW-0479">Metal-binding</keyword>
<dbReference type="InterPro" id="IPR002327">
    <property type="entry name" value="Cyt_c_1A/1B"/>
</dbReference>
<evidence type="ECO:0000256" key="1">
    <source>
        <dbReference type="ARBA" id="ARBA00022448"/>
    </source>
</evidence>
<feature type="compositionally biased region" description="Acidic residues" evidence="7">
    <location>
        <begin position="174"/>
        <end position="185"/>
    </location>
</feature>
<dbReference type="AlphaFoldDB" id="A0A917DQ02"/>
<organism evidence="9 10">
    <name type="scientific">Croceicoccus mobilis</name>
    <dbReference type="NCBI Taxonomy" id="1703339"/>
    <lineage>
        <taxon>Bacteria</taxon>
        <taxon>Pseudomonadati</taxon>
        <taxon>Pseudomonadota</taxon>
        <taxon>Alphaproteobacteria</taxon>
        <taxon>Sphingomonadales</taxon>
        <taxon>Erythrobacteraceae</taxon>
        <taxon>Croceicoccus</taxon>
    </lineage>
</organism>
<evidence type="ECO:0000256" key="4">
    <source>
        <dbReference type="ARBA" id="ARBA00022982"/>
    </source>
</evidence>
<sequence length="217" mass="22011">MDGKLNTIFGWTLFGGVVALGLSSVSSHIFDSERPEELGYVIEGVEAEGGEEGPSLAMLLSTADVAKGEAIFAKCQACHTIASGGPNGVGPNLYGTLGEAIATGRGGYAFSDALKSHGGSWTFENMDAWLTSPRAFAPGTKMSFAGLGNAEDRANIIAYLNAQGSNLPLPEVEAPAEEEGAEEGVEAPAEVTAAAADSDAGTTPAVAADTDTTAPVE</sequence>
<dbReference type="OrthoDB" id="9805828at2"/>
<dbReference type="PANTHER" id="PTHR11961">
    <property type="entry name" value="CYTOCHROME C"/>
    <property type="match status" value="1"/>
</dbReference>
<dbReference type="Pfam" id="PF00034">
    <property type="entry name" value="Cytochrom_C"/>
    <property type="match status" value="1"/>
</dbReference>
<protein>
    <recommendedName>
        <fullName evidence="8">Cytochrome c domain-containing protein</fullName>
    </recommendedName>
</protein>
<gene>
    <name evidence="9" type="ORF">GCM10010990_05380</name>
</gene>
<dbReference type="GO" id="GO:0009055">
    <property type="term" value="F:electron transfer activity"/>
    <property type="evidence" value="ECO:0007669"/>
    <property type="project" value="InterPro"/>
</dbReference>
<dbReference type="GO" id="GO:0046872">
    <property type="term" value="F:metal ion binding"/>
    <property type="evidence" value="ECO:0007669"/>
    <property type="project" value="UniProtKB-KW"/>
</dbReference>
<keyword evidence="4" id="KW-0249">Electron transport</keyword>
<keyword evidence="1" id="KW-0813">Transport</keyword>
<keyword evidence="2 6" id="KW-0349">Heme</keyword>
<keyword evidence="10" id="KW-1185">Reference proteome</keyword>
<dbReference type="PROSITE" id="PS51007">
    <property type="entry name" value="CYTC"/>
    <property type="match status" value="1"/>
</dbReference>
<reference evidence="9" key="1">
    <citation type="journal article" date="2014" name="Int. J. Syst. Evol. Microbiol.">
        <title>Complete genome sequence of Corynebacterium casei LMG S-19264T (=DSM 44701T), isolated from a smear-ripened cheese.</title>
        <authorList>
            <consortium name="US DOE Joint Genome Institute (JGI-PGF)"/>
            <person name="Walter F."/>
            <person name="Albersmeier A."/>
            <person name="Kalinowski J."/>
            <person name="Ruckert C."/>
        </authorList>
    </citation>
    <scope>NUCLEOTIDE SEQUENCE</scope>
    <source>
        <strain evidence="9">CGMCC 1.15360</strain>
    </source>
</reference>
<dbReference type="EMBL" id="BMIP01000001">
    <property type="protein sequence ID" value="GGD59013.1"/>
    <property type="molecule type" value="Genomic_DNA"/>
</dbReference>
<evidence type="ECO:0000256" key="6">
    <source>
        <dbReference type="PROSITE-ProRule" id="PRU00433"/>
    </source>
</evidence>
<evidence type="ECO:0000256" key="5">
    <source>
        <dbReference type="ARBA" id="ARBA00023004"/>
    </source>
</evidence>
<feature type="compositionally biased region" description="Low complexity" evidence="7">
    <location>
        <begin position="186"/>
        <end position="217"/>
    </location>
</feature>
<accession>A0A917DQ02</accession>
<name>A0A917DQ02_9SPHN</name>
<reference evidence="9" key="2">
    <citation type="submission" date="2020-09" db="EMBL/GenBank/DDBJ databases">
        <authorList>
            <person name="Sun Q."/>
            <person name="Zhou Y."/>
        </authorList>
    </citation>
    <scope>NUCLEOTIDE SEQUENCE</scope>
    <source>
        <strain evidence="9">CGMCC 1.15360</strain>
    </source>
</reference>
<dbReference type="PRINTS" id="PR00604">
    <property type="entry name" value="CYTCHRMECIAB"/>
</dbReference>
<keyword evidence="5 6" id="KW-0408">Iron</keyword>
<evidence type="ECO:0000256" key="3">
    <source>
        <dbReference type="ARBA" id="ARBA00022723"/>
    </source>
</evidence>